<evidence type="ECO:0000313" key="1">
    <source>
        <dbReference type="EMBL" id="KJD43123.1"/>
    </source>
</evidence>
<dbReference type="AlphaFoldDB" id="A0A0D7WWL7"/>
<sequence>MNAMKNKGFSSHPPDEPYALQLFRAAAHLNTGLATLAKSQSRMVSFLSDKTNENISSPLWLQLNHSTLQQLEISLLIQMEVGNHWNTLISTLHDDIRLRREYRSVLSEISISIDALETAASLLFEQIIRLQFLLSVDPSTRLYKDEHQESLRLYHQIERSLHLLEHGQHLMHWLKKQINSSPSSESSQFPSEVQQERRAGSLGWLQLLKFQWDSGHAASTLPPGQMNHLPQAIEQLKSVYNIYSGNLAGFDTYVQQQMSVTPKRQPTFGKVWLSPLLPHSIHFR</sequence>
<protein>
    <submittedName>
        <fullName evidence="1">Uncharacterized protein</fullName>
    </submittedName>
</protein>
<dbReference type="EMBL" id="JTHP01000067">
    <property type="protein sequence ID" value="KJD43123.1"/>
    <property type="molecule type" value="Genomic_DNA"/>
</dbReference>
<dbReference type="PATRIC" id="fig|159743.3.peg.5427"/>
<proteinExistence type="predicted"/>
<dbReference type="RefSeq" id="WP_044648568.1">
    <property type="nucleotide sequence ID" value="NZ_JTHP01000067.1"/>
</dbReference>
<name>A0A0D7WWL7_9BACL</name>
<evidence type="ECO:0000313" key="2">
    <source>
        <dbReference type="Proteomes" id="UP000032534"/>
    </source>
</evidence>
<organism evidence="1 2">
    <name type="scientific">Paenibacillus terrae</name>
    <dbReference type="NCBI Taxonomy" id="159743"/>
    <lineage>
        <taxon>Bacteria</taxon>
        <taxon>Bacillati</taxon>
        <taxon>Bacillota</taxon>
        <taxon>Bacilli</taxon>
        <taxon>Bacillales</taxon>
        <taxon>Paenibacillaceae</taxon>
        <taxon>Paenibacillus</taxon>
    </lineage>
</organism>
<comment type="caution">
    <text evidence="1">The sequence shown here is derived from an EMBL/GenBank/DDBJ whole genome shotgun (WGS) entry which is preliminary data.</text>
</comment>
<keyword evidence="2" id="KW-1185">Reference proteome</keyword>
<dbReference type="Proteomes" id="UP000032534">
    <property type="component" value="Unassembled WGS sequence"/>
</dbReference>
<gene>
    <name evidence="1" type="ORF">QD47_24520</name>
</gene>
<accession>A0A0D7WWL7</accession>
<reference evidence="1 2" key="1">
    <citation type="submission" date="2014-11" db="EMBL/GenBank/DDBJ databases">
        <title>Draft Genome Sequences of Paenibacillus polymyxa NRRL B-30509 and Paenibacillus terrae NRRL B-30644, Strains from a Poultry Environment that Produce Tridecaptin A and Paenicidins.</title>
        <authorList>
            <person name="van Belkum M.J."/>
            <person name="Lohans C.T."/>
            <person name="Vederas J.C."/>
        </authorList>
    </citation>
    <scope>NUCLEOTIDE SEQUENCE [LARGE SCALE GENOMIC DNA]</scope>
    <source>
        <strain evidence="1 2">NRRL B-30644</strain>
    </source>
</reference>